<gene>
    <name evidence="8" type="ORF">FSB73_20350</name>
</gene>
<evidence type="ECO:0000256" key="2">
    <source>
        <dbReference type="ARBA" id="ARBA00006275"/>
    </source>
</evidence>
<evidence type="ECO:0000256" key="3">
    <source>
        <dbReference type="ARBA" id="ARBA00022729"/>
    </source>
</evidence>
<dbReference type="Gene3D" id="1.25.40.390">
    <property type="match status" value="1"/>
</dbReference>
<dbReference type="GO" id="GO:0009279">
    <property type="term" value="C:cell outer membrane"/>
    <property type="evidence" value="ECO:0007669"/>
    <property type="project" value="UniProtKB-SubCell"/>
</dbReference>
<keyword evidence="5" id="KW-0998">Cell outer membrane</keyword>
<comment type="subcellular location">
    <subcellularLocation>
        <location evidence="1">Cell outer membrane</location>
    </subcellularLocation>
</comment>
<dbReference type="AlphaFoldDB" id="A0A5B8VU50"/>
<dbReference type="Pfam" id="PF07980">
    <property type="entry name" value="SusD_RagB"/>
    <property type="match status" value="1"/>
</dbReference>
<dbReference type="PROSITE" id="PS51257">
    <property type="entry name" value="PROKAR_LIPOPROTEIN"/>
    <property type="match status" value="1"/>
</dbReference>
<accession>A0A5B8VU50</accession>
<evidence type="ECO:0000259" key="6">
    <source>
        <dbReference type="Pfam" id="PF07980"/>
    </source>
</evidence>
<evidence type="ECO:0000256" key="1">
    <source>
        <dbReference type="ARBA" id="ARBA00004442"/>
    </source>
</evidence>
<dbReference type="OrthoDB" id="608091at2"/>
<feature type="domain" description="SusD-like N-terminal" evidence="7">
    <location>
        <begin position="94"/>
        <end position="200"/>
    </location>
</feature>
<dbReference type="Pfam" id="PF14322">
    <property type="entry name" value="SusD-like_3"/>
    <property type="match status" value="1"/>
</dbReference>
<dbReference type="EMBL" id="CP042434">
    <property type="protein sequence ID" value="QEC73668.1"/>
    <property type="molecule type" value="Genomic_DNA"/>
</dbReference>
<keyword evidence="3" id="KW-0732">Signal</keyword>
<organism evidence="8 9">
    <name type="scientific">Arachidicoccus ginsenosidivorans</name>
    <dbReference type="NCBI Taxonomy" id="496057"/>
    <lineage>
        <taxon>Bacteria</taxon>
        <taxon>Pseudomonadati</taxon>
        <taxon>Bacteroidota</taxon>
        <taxon>Chitinophagia</taxon>
        <taxon>Chitinophagales</taxon>
        <taxon>Chitinophagaceae</taxon>
        <taxon>Arachidicoccus</taxon>
    </lineage>
</organism>
<comment type="similarity">
    <text evidence="2">Belongs to the SusD family.</text>
</comment>
<dbReference type="InterPro" id="IPR012944">
    <property type="entry name" value="SusD_RagB_dom"/>
</dbReference>
<evidence type="ECO:0000256" key="4">
    <source>
        <dbReference type="ARBA" id="ARBA00023136"/>
    </source>
</evidence>
<sequence length="628" mass="71961">MKNIYYQVLALIFLLTISFSCKKFLDIVPDNVATLDNAFANRTEAEKFLFTCYSYMPHNGQQDDDPSMFGTDELWQEANAAGYLNIPMGFQKIVDPYGDRWGKFFNAIRDCNIFLENIEKVPDMSESERRQWTAEVNVLKAYYNFYLVRMYGPIPLMKENVPINANASNIKKYRAPVDSCFGYIVQLLDNSMDNLPLSIKNPQNDLGRITLPIAMALKAEVRVYAASPLFNGNTQQNTLKGPDGEFLFNQTFSLDKWDSAVVACKRAIDICGKAGFSMYRFQPSLTESSLTDTIKTQLTIRNSVTQRWNSGVIWANSQVNSGALQAYVSTWWDPEFLNGNTVTGHLSPPLKIAEMFYSEHGVPITEDKTWNYNDRYHLQVAGDSDQLYIRKGHVGAHMNFDREPRFYADLGFDGGVWYGQGEYNDQDPQSLFYLEGLAKQRNGYGKIGMGTVTGYFVKKLVHYQNVIGDGSNYSITGYPFPLIRVTDLYLMYAESLNEFKGPDTEAFQYLDSVRVRAGIPTVKQAWDQYSTNSSEYTSQVGLRKIIHQERLIELAFEGKRFWDLRRWKEATTEINKPITSWDLQQTVPAAYYRPVTVYNTKFSSRDYFWPIAESTLDLNTNLQQNLGW</sequence>
<dbReference type="Proteomes" id="UP000321291">
    <property type="component" value="Chromosome"/>
</dbReference>
<evidence type="ECO:0000259" key="7">
    <source>
        <dbReference type="Pfam" id="PF14322"/>
    </source>
</evidence>
<reference evidence="8 9" key="1">
    <citation type="journal article" date="2017" name="Int. J. Syst. Evol. Microbiol.">
        <title>Arachidicoccus ginsenosidivorans sp. nov., with ginsenoside-converting activity isolated from ginseng cultivating soil.</title>
        <authorList>
            <person name="Siddiqi M.Z."/>
            <person name="Aslam Z."/>
            <person name="Im W.T."/>
        </authorList>
    </citation>
    <scope>NUCLEOTIDE SEQUENCE [LARGE SCALE GENOMIC DNA]</scope>
    <source>
        <strain evidence="8 9">Gsoil 809</strain>
    </source>
</reference>
<evidence type="ECO:0000256" key="5">
    <source>
        <dbReference type="ARBA" id="ARBA00023237"/>
    </source>
</evidence>
<evidence type="ECO:0000313" key="9">
    <source>
        <dbReference type="Proteomes" id="UP000321291"/>
    </source>
</evidence>
<evidence type="ECO:0000313" key="8">
    <source>
        <dbReference type="EMBL" id="QEC73668.1"/>
    </source>
</evidence>
<dbReference type="InterPro" id="IPR011990">
    <property type="entry name" value="TPR-like_helical_dom_sf"/>
</dbReference>
<dbReference type="SUPFAM" id="SSF48452">
    <property type="entry name" value="TPR-like"/>
    <property type="match status" value="1"/>
</dbReference>
<proteinExistence type="inferred from homology"/>
<feature type="domain" description="RagB/SusD" evidence="6">
    <location>
        <begin position="330"/>
        <end position="628"/>
    </location>
</feature>
<keyword evidence="9" id="KW-1185">Reference proteome</keyword>
<dbReference type="KEGG" id="agi:FSB73_20350"/>
<name>A0A5B8VU50_9BACT</name>
<dbReference type="RefSeq" id="WP_146786503.1">
    <property type="nucleotide sequence ID" value="NZ_CP042434.1"/>
</dbReference>
<keyword evidence="4" id="KW-0472">Membrane</keyword>
<protein>
    <submittedName>
        <fullName evidence="8">RagB/SusD family nutrient uptake outer membrane protein</fullName>
    </submittedName>
</protein>
<dbReference type="InterPro" id="IPR033985">
    <property type="entry name" value="SusD-like_N"/>
</dbReference>